<dbReference type="Pfam" id="PF00884">
    <property type="entry name" value="Sulfatase"/>
    <property type="match status" value="1"/>
</dbReference>
<dbReference type="InterPro" id="IPR000917">
    <property type="entry name" value="Sulfatase_N"/>
</dbReference>
<dbReference type="InterPro" id="IPR024607">
    <property type="entry name" value="Sulfatase_CS"/>
</dbReference>
<comment type="cofactor">
    <cofactor evidence="1">
        <name>Ca(2+)</name>
        <dbReference type="ChEBI" id="CHEBI:29108"/>
    </cofactor>
</comment>
<keyword evidence="3" id="KW-0479">Metal-binding</keyword>
<evidence type="ECO:0000256" key="1">
    <source>
        <dbReference type="ARBA" id="ARBA00001913"/>
    </source>
</evidence>
<dbReference type="PROSITE" id="PS00149">
    <property type="entry name" value="SULFATASE_2"/>
    <property type="match status" value="1"/>
</dbReference>
<name>A0A5C5X2A1_9PLAN</name>
<dbReference type="GO" id="GO:0046872">
    <property type="term" value="F:metal ion binding"/>
    <property type="evidence" value="ECO:0007669"/>
    <property type="project" value="UniProtKB-KW"/>
</dbReference>
<dbReference type="CDD" id="cd16030">
    <property type="entry name" value="iduronate-2-sulfatase"/>
    <property type="match status" value="1"/>
</dbReference>
<organism evidence="8 9">
    <name type="scientific">Thalassoglobus neptunius</name>
    <dbReference type="NCBI Taxonomy" id="1938619"/>
    <lineage>
        <taxon>Bacteria</taxon>
        <taxon>Pseudomonadati</taxon>
        <taxon>Planctomycetota</taxon>
        <taxon>Planctomycetia</taxon>
        <taxon>Planctomycetales</taxon>
        <taxon>Planctomycetaceae</taxon>
        <taxon>Thalassoglobus</taxon>
    </lineage>
</organism>
<reference evidence="8 9" key="1">
    <citation type="submission" date="2019-02" db="EMBL/GenBank/DDBJ databases">
        <title>Deep-cultivation of Planctomycetes and their phenomic and genomic characterization uncovers novel biology.</title>
        <authorList>
            <person name="Wiegand S."/>
            <person name="Jogler M."/>
            <person name="Boedeker C."/>
            <person name="Pinto D."/>
            <person name="Vollmers J."/>
            <person name="Rivas-Marin E."/>
            <person name="Kohn T."/>
            <person name="Peeters S.H."/>
            <person name="Heuer A."/>
            <person name="Rast P."/>
            <person name="Oberbeckmann S."/>
            <person name="Bunk B."/>
            <person name="Jeske O."/>
            <person name="Meyerdierks A."/>
            <person name="Storesund J.E."/>
            <person name="Kallscheuer N."/>
            <person name="Luecker S."/>
            <person name="Lage O.M."/>
            <person name="Pohl T."/>
            <person name="Merkel B.J."/>
            <person name="Hornburger P."/>
            <person name="Mueller R.-W."/>
            <person name="Bruemmer F."/>
            <person name="Labrenz M."/>
            <person name="Spormann A.M."/>
            <person name="Op Den Camp H."/>
            <person name="Overmann J."/>
            <person name="Amann R."/>
            <person name="Jetten M.S.M."/>
            <person name="Mascher T."/>
            <person name="Medema M.H."/>
            <person name="Devos D.P."/>
            <person name="Kaster A.-K."/>
            <person name="Ovreas L."/>
            <person name="Rohde M."/>
            <person name="Galperin M.Y."/>
            <person name="Jogler C."/>
        </authorList>
    </citation>
    <scope>NUCLEOTIDE SEQUENCE [LARGE SCALE GENOMIC DNA]</scope>
    <source>
        <strain evidence="8 9">KOR42</strain>
    </source>
</reference>
<comment type="caution">
    <text evidence="8">The sequence shown here is derived from an EMBL/GenBank/DDBJ whole genome shotgun (WGS) entry which is preliminary data.</text>
</comment>
<dbReference type="EMBL" id="SIHI01000001">
    <property type="protein sequence ID" value="TWT57157.1"/>
    <property type="molecule type" value="Genomic_DNA"/>
</dbReference>
<dbReference type="AlphaFoldDB" id="A0A5C5X2A1"/>
<dbReference type="EC" id="3.1.6.6" evidence="8"/>
<dbReference type="Gene3D" id="3.40.720.10">
    <property type="entry name" value="Alkaline Phosphatase, subunit A"/>
    <property type="match status" value="1"/>
</dbReference>
<keyword evidence="5 8" id="KW-0378">Hydrolase</keyword>
<dbReference type="GO" id="GO:0004423">
    <property type="term" value="F:iduronate-2-sulfatase activity"/>
    <property type="evidence" value="ECO:0007669"/>
    <property type="project" value="InterPro"/>
</dbReference>
<evidence type="ECO:0000259" key="7">
    <source>
        <dbReference type="Pfam" id="PF00884"/>
    </source>
</evidence>
<dbReference type="Proteomes" id="UP000317243">
    <property type="component" value="Unassembled WGS sequence"/>
</dbReference>
<dbReference type="SUPFAM" id="SSF53649">
    <property type="entry name" value="Alkaline phosphatase-like"/>
    <property type="match status" value="1"/>
</dbReference>
<dbReference type="InterPro" id="IPR017850">
    <property type="entry name" value="Alkaline_phosphatase_core_sf"/>
</dbReference>
<dbReference type="GO" id="GO:0047753">
    <property type="term" value="F:choline-sulfatase activity"/>
    <property type="evidence" value="ECO:0007669"/>
    <property type="project" value="UniProtKB-EC"/>
</dbReference>
<evidence type="ECO:0000256" key="6">
    <source>
        <dbReference type="ARBA" id="ARBA00022837"/>
    </source>
</evidence>
<dbReference type="InterPro" id="IPR035874">
    <property type="entry name" value="IDS"/>
</dbReference>
<keyword evidence="4" id="KW-0732">Signal</keyword>
<dbReference type="PANTHER" id="PTHR45953:SF1">
    <property type="entry name" value="IDURONATE 2-SULFATASE"/>
    <property type="match status" value="1"/>
</dbReference>
<keyword evidence="9" id="KW-1185">Reference proteome</keyword>
<proteinExistence type="inferred from homology"/>
<dbReference type="GO" id="GO:0005737">
    <property type="term" value="C:cytoplasm"/>
    <property type="evidence" value="ECO:0007669"/>
    <property type="project" value="TreeGrafter"/>
</dbReference>
<keyword evidence="6" id="KW-0106">Calcium</keyword>
<sequence>MSQWHQFAWSEKLCDDTTLDATSTSDTFDRKRLMRNLLTSLIVALLLSTVPKSSESAEQWNVLFIAADDLNCSLGCYGNQDVSSPNLDRLASEGTLFENAYCQQAVCNPSRASLMSGLRPDTISVYDLRADFRTAQPDAVTIPQRFKNNGYFTRCIGKMFHNMGNLDDEPSWSVPSMLNAGRHSDTYAKPLKGAKPGKKQGAYENEDLPDDAYRDGKIADLACQQLKEFSHEPFFLAVGFWRPHLPFLAPKKYWDRYQRDSLTLPDRFAPPSNVPEIALHDSRELRGYGPDPQNISDEERRLLWHGYYASISYLDEQVGKLLKTLEETGLREKTIVVFWSDHGFHLGQHSVWCKTSCFELDARVPLLISAPGFPQNARTNSIAELIDLSPTLAELCGLPETHVEGESLVPVLRDPSASVKRVALTQHPRPAYYKGKPDQMGYSVTDGRLRYTEWRDWQTGNVTAKELYDHEKDPNEMENLIGSDQYSEAVEQLKNELVQVAPNEAHE</sequence>
<evidence type="ECO:0000256" key="2">
    <source>
        <dbReference type="ARBA" id="ARBA00008779"/>
    </source>
</evidence>
<comment type="similarity">
    <text evidence="2">Belongs to the sulfatase family.</text>
</comment>
<feature type="domain" description="Sulfatase N-terminal" evidence="7">
    <location>
        <begin position="61"/>
        <end position="397"/>
    </location>
</feature>
<protein>
    <submittedName>
        <fullName evidence="8">Choline-sulfatase</fullName>
        <ecNumber evidence="8">3.1.6.6</ecNumber>
    </submittedName>
</protein>
<evidence type="ECO:0000313" key="9">
    <source>
        <dbReference type="Proteomes" id="UP000317243"/>
    </source>
</evidence>
<evidence type="ECO:0000256" key="4">
    <source>
        <dbReference type="ARBA" id="ARBA00022729"/>
    </source>
</evidence>
<evidence type="ECO:0000256" key="5">
    <source>
        <dbReference type="ARBA" id="ARBA00022801"/>
    </source>
</evidence>
<accession>A0A5C5X2A1</accession>
<evidence type="ECO:0000313" key="8">
    <source>
        <dbReference type="EMBL" id="TWT57157.1"/>
    </source>
</evidence>
<evidence type="ECO:0000256" key="3">
    <source>
        <dbReference type="ARBA" id="ARBA00022723"/>
    </source>
</evidence>
<gene>
    <name evidence="8" type="primary">betC_5</name>
    <name evidence="8" type="ORF">KOR42_05150</name>
</gene>
<dbReference type="PANTHER" id="PTHR45953">
    <property type="entry name" value="IDURONATE 2-SULFATASE"/>
    <property type="match status" value="1"/>
</dbReference>